<dbReference type="Proteomes" id="UP000286482">
    <property type="component" value="Unassembled WGS sequence"/>
</dbReference>
<comment type="caution">
    <text evidence="2">The sequence shown here is derived from an EMBL/GenBank/DDBJ whole genome shotgun (WGS) entry which is preliminary data.</text>
</comment>
<dbReference type="AlphaFoldDB" id="A0A420EH13"/>
<evidence type="ECO:0000313" key="3">
    <source>
        <dbReference type="Proteomes" id="UP000286482"/>
    </source>
</evidence>
<keyword evidence="1" id="KW-1133">Transmembrane helix</keyword>
<proteinExistence type="predicted"/>
<protein>
    <submittedName>
        <fullName evidence="2">Uncharacterized protein</fullName>
    </submittedName>
</protein>
<evidence type="ECO:0000256" key="1">
    <source>
        <dbReference type="SAM" id="Phobius"/>
    </source>
</evidence>
<organism evidence="2 3">
    <name type="scientific">Alginatibacterium sediminis</name>
    <dbReference type="NCBI Taxonomy" id="2164068"/>
    <lineage>
        <taxon>Bacteria</taxon>
        <taxon>Pseudomonadati</taxon>
        <taxon>Pseudomonadota</taxon>
        <taxon>Gammaproteobacteria</taxon>
        <taxon>Alteromonadales</taxon>
        <taxon>Alteromonadaceae</taxon>
        <taxon>Alginatibacterium</taxon>
    </lineage>
</organism>
<accession>A0A420EH13</accession>
<gene>
    <name evidence="2" type="ORF">DBZ36_05745</name>
</gene>
<feature type="transmembrane region" description="Helical" evidence="1">
    <location>
        <begin position="26"/>
        <end position="49"/>
    </location>
</feature>
<keyword evidence="1" id="KW-0812">Transmembrane</keyword>
<keyword evidence="1" id="KW-0472">Membrane</keyword>
<sequence>MLTRKSKRVIRQSIEVRNVEVQNGSIVVIASIVIPLLVSATAGLFVALLTQKDNSRVKKTTTKAEYDLLMIKLSDITEIYCSKAAGSIRHRVSVDSPDRGSSPLVDFYFSPTDYEEAKRLVDKAIDTYNMKR</sequence>
<keyword evidence="3" id="KW-1185">Reference proteome</keyword>
<evidence type="ECO:0000313" key="2">
    <source>
        <dbReference type="EMBL" id="RKF19954.1"/>
    </source>
</evidence>
<dbReference type="EMBL" id="RAQO01000004">
    <property type="protein sequence ID" value="RKF19954.1"/>
    <property type="molecule type" value="Genomic_DNA"/>
</dbReference>
<name>A0A420EH13_9ALTE</name>
<reference evidence="2 3" key="1">
    <citation type="submission" date="2018-09" db="EMBL/GenBank/DDBJ databases">
        <authorList>
            <person name="Wang Z."/>
        </authorList>
    </citation>
    <scope>NUCLEOTIDE SEQUENCE [LARGE SCALE GENOMIC DNA]</scope>
    <source>
        <strain evidence="2 3">ALS 81</strain>
    </source>
</reference>